<proteinExistence type="predicted"/>
<comment type="caution">
    <text evidence="5">The sequence shown here is derived from an EMBL/GenBank/DDBJ whole genome shotgun (WGS) entry which is preliminary data.</text>
</comment>
<dbReference type="RefSeq" id="WP_113965924.1">
    <property type="nucleotide sequence ID" value="NZ_JAWVXR010000010.1"/>
</dbReference>
<accession>A0A368P5M5</accession>
<name>A0A368P5M5_9FLAO</name>
<evidence type="ECO:0000256" key="1">
    <source>
        <dbReference type="ARBA" id="ARBA00022729"/>
    </source>
</evidence>
<dbReference type="Pfam" id="PF13174">
    <property type="entry name" value="TPR_6"/>
    <property type="match status" value="1"/>
</dbReference>
<dbReference type="Pfam" id="PF13525">
    <property type="entry name" value="YfiO"/>
    <property type="match status" value="1"/>
</dbReference>
<evidence type="ECO:0000256" key="2">
    <source>
        <dbReference type="ARBA" id="ARBA00023136"/>
    </source>
</evidence>
<dbReference type="PROSITE" id="PS51257">
    <property type="entry name" value="PROKAR_LIPOPROTEIN"/>
    <property type="match status" value="1"/>
</dbReference>
<keyword evidence="2" id="KW-0472">Membrane</keyword>
<dbReference type="NCBIfam" id="TIGR03302">
    <property type="entry name" value="OM_YfiO"/>
    <property type="match status" value="1"/>
</dbReference>
<feature type="domain" description="Outer membrane lipoprotein BamD-like" evidence="4">
    <location>
        <begin position="33"/>
        <end position="178"/>
    </location>
</feature>
<protein>
    <submittedName>
        <fullName evidence="5">Outer membrane protein assembly factor BamD</fullName>
    </submittedName>
</protein>
<gene>
    <name evidence="5" type="primary">bamD</name>
    <name evidence="5" type="ORF">DU428_08185</name>
</gene>
<dbReference type="EMBL" id="QPIG01000002">
    <property type="protein sequence ID" value="RCU57756.1"/>
    <property type="molecule type" value="Genomic_DNA"/>
</dbReference>
<dbReference type="Proteomes" id="UP000252249">
    <property type="component" value="Unassembled WGS sequence"/>
</dbReference>
<reference evidence="5 6" key="1">
    <citation type="submission" date="2018-07" db="EMBL/GenBank/DDBJ databases">
        <title>Oceanihabitans testaceum sp. nov., isolated from marine sediment.</title>
        <authorList>
            <person name="Li C.-M."/>
        </authorList>
    </citation>
    <scope>NUCLEOTIDE SEQUENCE [LARGE SCALE GENOMIC DNA]</scope>
    <source>
        <strain evidence="5 6">S9-10</strain>
    </source>
</reference>
<dbReference type="InterPro" id="IPR011990">
    <property type="entry name" value="TPR-like_helical_dom_sf"/>
</dbReference>
<dbReference type="InterPro" id="IPR039565">
    <property type="entry name" value="BamD-like"/>
</dbReference>
<dbReference type="OrthoDB" id="9770761at2"/>
<evidence type="ECO:0000259" key="4">
    <source>
        <dbReference type="Pfam" id="PF13525"/>
    </source>
</evidence>
<sequence length="270" mass="31668">MKKYIYILLIGSILSSCSEYQKALNGEDLAAKFSIGEELYNNGKFGKANRLFAQIVPSYRGKPQAEKLMFLYANSFYNMKDYYTAGYQYDRFASSYPNSEKREEAEFLSAKSSYMLSPEYGKEQHPTKDAITKFQLFINSYPDSEYIEEANELVRELDGKLEKKAFDIAYQYYKTVEYTRDYNAAIKSFDNFIIEFPGSTLRETALFYRLDAAYKLAMNSVERKKQERLEKAKVYYHSFVNRYANSEHLDDTKDMLENIEEELKKYSTKS</sequence>
<evidence type="ECO:0000256" key="3">
    <source>
        <dbReference type="ARBA" id="ARBA00023237"/>
    </source>
</evidence>
<evidence type="ECO:0000313" key="6">
    <source>
        <dbReference type="Proteomes" id="UP000252249"/>
    </source>
</evidence>
<dbReference type="InterPro" id="IPR019734">
    <property type="entry name" value="TPR_rpt"/>
</dbReference>
<dbReference type="InterPro" id="IPR017689">
    <property type="entry name" value="BamD"/>
</dbReference>
<keyword evidence="6" id="KW-1185">Reference proteome</keyword>
<keyword evidence="3" id="KW-0998">Cell outer membrane</keyword>
<dbReference type="SUPFAM" id="SSF48452">
    <property type="entry name" value="TPR-like"/>
    <property type="match status" value="1"/>
</dbReference>
<dbReference type="Gene3D" id="1.25.40.10">
    <property type="entry name" value="Tetratricopeptide repeat domain"/>
    <property type="match status" value="1"/>
</dbReference>
<keyword evidence="1" id="KW-0732">Signal</keyword>
<evidence type="ECO:0000313" key="5">
    <source>
        <dbReference type="EMBL" id="RCU57756.1"/>
    </source>
</evidence>
<dbReference type="AlphaFoldDB" id="A0A368P5M5"/>
<organism evidence="5 6">
    <name type="scientific">Oceanihabitans sediminis</name>
    <dbReference type="NCBI Taxonomy" id="1812012"/>
    <lineage>
        <taxon>Bacteria</taxon>
        <taxon>Pseudomonadati</taxon>
        <taxon>Bacteroidota</taxon>
        <taxon>Flavobacteriia</taxon>
        <taxon>Flavobacteriales</taxon>
        <taxon>Flavobacteriaceae</taxon>
        <taxon>Oceanihabitans</taxon>
    </lineage>
</organism>